<keyword evidence="2" id="KW-1185">Reference proteome</keyword>
<dbReference type="SUPFAM" id="SSF51182">
    <property type="entry name" value="RmlC-like cupins"/>
    <property type="match status" value="1"/>
</dbReference>
<dbReference type="InterPro" id="IPR011051">
    <property type="entry name" value="RmlC_Cupin_sf"/>
</dbReference>
<name>A0ABT9S4L7_9BURK</name>
<evidence type="ECO:0000313" key="2">
    <source>
        <dbReference type="Proteomes" id="UP001226867"/>
    </source>
</evidence>
<dbReference type="EC" id="1.13.11.54" evidence="1"/>
<accession>A0ABT9S4L7</accession>
<sequence>MGVLVHFDHNANWGETRVCDELITRDLARAGIAWGRWDAATAIASDLSLHVLLAAPDGDLASLRERFGAHRIERIRLAPGDIGWKALRRHLRDEAVVAAAEVRCFVEGAGLFHIRTAHGFFGLLCEAGEWVALPAGTRYGFDAGDVPELDALRLFVEAPRPAARSTARNGLPLPLPPMDDFVDEVLRLTGHLAQTDS</sequence>
<dbReference type="Pfam" id="PF03079">
    <property type="entry name" value="ARD"/>
    <property type="match status" value="1"/>
</dbReference>
<keyword evidence="1" id="KW-0560">Oxidoreductase</keyword>
<gene>
    <name evidence="1" type="ORF">J2W36_000955</name>
</gene>
<dbReference type="GO" id="GO:0010308">
    <property type="term" value="F:acireductone dioxygenase (Ni2+-requiring) activity"/>
    <property type="evidence" value="ECO:0007669"/>
    <property type="project" value="UniProtKB-EC"/>
</dbReference>
<proteinExistence type="predicted"/>
<evidence type="ECO:0000313" key="1">
    <source>
        <dbReference type="EMBL" id="MDP9898711.1"/>
    </source>
</evidence>
<dbReference type="Gene3D" id="2.60.120.10">
    <property type="entry name" value="Jelly Rolls"/>
    <property type="match status" value="1"/>
</dbReference>
<reference evidence="1 2" key="1">
    <citation type="submission" date="2023-07" db="EMBL/GenBank/DDBJ databases">
        <title>Sorghum-associated microbial communities from plants grown in Nebraska, USA.</title>
        <authorList>
            <person name="Schachtman D."/>
        </authorList>
    </citation>
    <scope>NUCLEOTIDE SEQUENCE [LARGE SCALE GENOMIC DNA]</scope>
    <source>
        <strain evidence="1 2">DS1607</strain>
    </source>
</reference>
<dbReference type="Proteomes" id="UP001226867">
    <property type="component" value="Unassembled WGS sequence"/>
</dbReference>
<organism evidence="1 2">
    <name type="scientific">Variovorax ginsengisoli</name>
    <dbReference type="NCBI Taxonomy" id="363844"/>
    <lineage>
        <taxon>Bacteria</taxon>
        <taxon>Pseudomonadati</taxon>
        <taxon>Pseudomonadota</taxon>
        <taxon>Betaproteobacteria</taxon>
        <taxon>Burkholderiales</taxon>
        <taxon>Comamonadaceae</taxon>
        <taxon>Variovorax</taxon>
    </lineage>
</organism>
<keyword evidence="1" id="KW-0223">Dioxygenase</keyword>
<dbReference type="EC" id="1.13.11.53" evidence="1"/>
<comment type="caution">
    <text evidence="1">The sequence shown here is derived from an EMBL/GenBank/DDBJ whole genome shotgun (WGS) entry which is preliminary data.</text>
</comment>
<protein>
    <submittedName>
        <fullName evidence="1">1,2-dihydroxy-3-keto-5-methylthiopentene dioxygenase</fullName>
        <ecNumber evidence="1">1.13.11.53</ecNumber>
        <ecNumber evidence="1">1.13.11.54</ecNumber>
    </submittedName>
</protein>
<dbReference type="InterPro" id="IPR014710">
    <property type="entry name" value="RmlC-like_jellyroll"/>
</dbReference>
<dbReference type="InterPro" id="IPR004313">
    <property type="entry name" value="ARD"/>
</dbReference>
<dbReference type="GO" id="GO:0010309">
    <property type="term" value="F:acireductone dioxygenase [iron(II)-requiring] activity"/>
    <property type="evidence" value="ECO:0007669"/>
    <property type="project" value="UniProtKB-EC"/>
</dbReference>
<dbReference type="EMBL" id="JAUSRO010000003">
    <property type="protein sequence ID" value="MDP9898711.1"/>
    <property type="molecule type" value="Genomic_DNA"/>
</dbReference>
<dbReference type="RefSeq" id="WP_307688539.1">
    <property type="nucleotide sequence ID" value="NZ_JAUSRO010000003.1"/>
</dbReference>